<reference evidence="2" key="1">
    <citation type="journal article" date="2015" name="Nature">
        <title>Complex archaea that bridge the gap between prokaryotes and eukaryotes.</title>
        <authorList>
            <person name="Spang A."/>
            <person name="Saw J.H."/>
            <person name="Jorgensen S.L."/>
            <person name="Zaremba-Niedzwiedzka K."/>
            <person name="Martijn J."/>
            <person name="Lind A.E."/>
            <person name="van Eijk R."/>
            <person name="Schleper C."/>
            <person name="Guy L."/>
            <person name="Ettema T.J."/>
        </authorList>
    </citation>
    <scope>NUCLEOTIDE SEQUENCE</scope>
</reference>
<organism evidence="2">
    <name type="scientific">marine sediment metagenome</name>
    <dbReference type="NCBI Taxonomy" id="412755"/>
    <lineage>
        <taxon>unclassified sequences</taxon>
        <taxon>metagenomes</taxon>
        <taxon>ecological metagenomes</taxon>
    </lineage>
</organism>
<evidence type="ECO:0000256" key="1">
    <source>
        <dbReference type="SAM" id="MobiDB-lite"/>
    </source>
</evidence>
<proteinExistence type="predicted"/>
<gene>
    <name evidence="2" type="ORF">LCGC14_2395370</name>
</gene>
<dbReference type="EMBL" id="LAZR01035842">
    <property type="protein sequence ID" value="KKL26433.1"/>
    <property type="molecule type" value="Genomic_DNA"/>
</dbReference>
<comment type="caution">
    <text evidence="2">The sequence shown here is derived from an EMBL/GenBank/DDBJ whole genome shotgun (WGS) entry which is preliminary data.</text>
</comment>
<dbReference type="AlphaFoldDB" id="A0A0F9ERD1"/>
<name>A0A0F9ERD1_9ZZZZ</name>
<sequence>MTEQLDEPSLDLTPEHLEPPD</sequence>
<feature type="non-terminal residue" evidence="2">
    <location>
        <position position="21"/>
    </location>
</feature>
<protein>
    <submittedName>
        <fullName evidence="2">Uncharacterized protein</fullName>
    </submittedName>
</protein>
<feature type="region of interest" description="Disordered" evidence="1">
    <location>
        <begin position="1"/>
        <end position="21"/>
    </location>
</feature>
<evidence type="ECO:0000313" key="2">
    <source>
        <dbReference type="EMBL" id="KKL26433.1"/>
    </source>
</evidence>
<accession>A0A0F9ERD1</accession>